<keyword evidence="3" id="KW-0456">Lyase</keyword>
<comment type="similarity">
    <text evidence="1">Belongs to the enoyl-CoA hydratase/isomerase family.</text>
</comment>
<comment type="caution">
    <text evidence="3">The sequence shown here is derived from an EMBL/GenBank/DDBJ whole genome shotgun (WGS) entry which is preliminary data.</text>
</comment>
<dbReference type="OrthoDB" id="9801735at2"/>
<dbReference type="RefSeq" id="WP_067270294.1">
    <property type="nucleotide sequence ID" value="NZ_LOHS01000009.1"/>
</dbReference>
<dbReference type="GO" id="GO:0004300">
    <property type="term" value="F:enoyl-CoA hydratase activity"/>
    <property type="evidence" value="ECO:0007669"/>
    <property type="project" value="UniProtKB-EC"/>
</dbReference>
<dbReference type="Proteomes" id="UP000077381">
    <property type="component" value="Unassembled WGS sequence"/>
</dbReference>
<proteinExistence type="inferred from homology"/>
<gene>
    <name evidence="3" type="ORF">STSP_00130</name>
</gene>
<dbReference type="STRING" id="1716141.STSP_00130"/>
<dbReference type="InterPro" id="IPR029069">
    <property type="entry name" value="HotDog_dom_sf"/>
</dbReference>
<dbReference type="PATRIC" id="fig|1716141.3.peg.18"/>
<dbReference type="Pfam" id="PF01575">
    <property type="entry name" value="MaoC_dehydratas"/>
    <property type="match status" value="1"/>
</dbReference>
<evidence type="ECO:0000259" key="2">
    <source>
        <dbReference type="Pfam" id="PF01575"/>
    </source>
</evidence>
<evidence type="ECO:0000313" key="3">
    <source>
        <dbReference type="EMBL" id="OAH16602.1"/>
    </source>
</evidence>
<dbReference type="AlphaFoldDB" id="A0A177I0G3"/>
<accession>A0A177I0G3</accession>
<dbReference type="InterPro" id="IPR002539">
    <property type="entry name" value="MaoC-like_dom"/>
</dbReference>
<evidence type="ECO:0000313" key="4">
    <source>
        <dbReference type="Proteomes" id="UP000077381"/>
    </source>
</evidence>
<dbReference type="Gene3D" id="3.10.129.10">
    <property type="entry name" value="Hotdog Thioesterase"/>
    <property type="match status" value="1"/>
</dbReference>
<feature type="domain" description="MaoC-like" evidence="2">
    <location>
        <begin position="15"/>
        <end position="127"/>
    </location>
</feature>
<dbReference type="InterPro" id="IPR039375">
    <property type="entry name" value="NodN-like"/>
</dbReference>
<dbReference type="SUPFAM" id="SSF54637">
    <property type="entry name" value="Thioesterase/thiol ester dehydrase-isomerase"/>
    <property type="match status" value="1"/>
</dbReference>
<organism evidence="3 4">
    <name type="scientific">Streptomyces jeddahensis</name>
    <dbReference type="NCBI Taxonomy" id="1716141"/>
    <lineage>
        <taxon>Bacteria</taxon>
        <taxon>Bacillati</taxon>
        <taxon>Actinomycetota</taxon>
        <taxon>Actinomycetes</taxon>
        <taxon>Kitasatosporales</taxon>
        <taxon>Streptomycetaceae</taxon>
        <taxon>Streptomyces</taxon>
    </lineage>
</organism>
<protein>
    <submittedName>
        <fullName evidence="3">Putative enoyl-CoA hydratase 1</fullName>
        <ecNumber evidence="3">4.2.1.17</ecNumber>
    </submittedName>
</protein>
<dbReference type="PANTHER" id="PTHR42993:SF1">
    <property type="entry name" value="MAOC-LIKE DEHYDRATASE DOMAIN-CONTAINING PROTEIN"/>
    <property type="match status" value="1"/>
</dbReference>
<dbReference type="EC" id="4.2.1.17" evidence="3"/>
<sequence length="151" mass="16151">MSITVSGLDELKKLAGGDLGTSEWITVSQERINGFADATGDHQWIHTDPERAKEGPFGGPIAHGYLTLALFIPLFTELLEVEGVTTKVNYGLNKVRFPSPVPAGSRIRLVARLAEVEEIGGGVQVTVDGTIEIEGGTKPACVLQSVSRFYA</sequence>
<keyword evidence="4" id="KW-1185">Reference proteome</keyword>
<dbReference type="CDD" id="cd03450">
    <property type="entry name" value="NodN"/>
    <property type="match status" value="1"/>
</dbReference>
<reference evidence="3 4" key="1">
    <citation type="submission" date="2015-12" db="EMBL/GenBank/DDBJ databases">
        <title>Genome sequence of Streptomyces sp. G25.</title>
        <authorList>
            <person name="Poehlein A."/>
            <person name="Roettig A."/>
            <person name="Hiessl S."/>
            <person name="Hauschild P."/>
            <person name="Schauer J."/>
            <person name="Madkour M.H."/>
            <person name="Al-Ansari A.M."/>
            <person name="Almakishah N.H."/>
            <person name="Steinbuechel A."/>
            <person name="Daniel R."/>
        </authorList>
    </citation>
    <scope>NUCLEOTIDE SEQUENCE [LARGE SCALE GENOMIC DNA]</scope>
    <source>
        <strain evidence="4">G25(2015)</strain>
    </source>
</reference>
<evidence type="ECO:0000256" key="1">
    <source>
        <dbReference type="ARBA" id="ARBA00005254"/>
    </source>
</evidence>
<name>A0A177I0G3_9ACTN</name>
<dbReference type="PANTHER" id="PTHR42993">
    <property type="entry name" value="MAOC-LIKE DEHYDRATASE DOMAIN-CONTAINING PROTEIN"/>
    <property type="match status" value="1"/>
</dbReference>
<dbReference type="EMBL" id="LOHS01000009">
    <property type="protein sequence ID" value="OAH16602.1"/>
    <property type="molecule type" value="Genomic_DNA"/>
</dbReference>